<evidence type="ECO:0000313" key="2">
    <source>
        <dbReference type="Proteomes" id="UP000789920"/>
    </source>
</evidence>
<reference evidence="1" key="1">
    <citation type="submission" date="2021-06" db="EMBL/GenBank/DDBJ databases">
        <authorList>
            <person name="Kallberg Y."/>
            <person name="Tangrot J."/>
            <person name="Rosling A."/>
        </authorList>
    </citation>
    <scope>NUCLEOTIDE SEQUENCE</scope>
    <source>
        <strain evidence="1">MA461A</strain>
    </source>
</reference>
<dbReference type="Proteomes" id="UP000789920">
    <property type="component" value="Unassembled WGS sequence"/>
</dbReference>
<proteinExistence type="predicted"/>
<accession>A0ACA9SLP3</accession>
<organism evidence="1 2">
    <name type="scientific">Racocetra persica</name>
    <dbReference type="NCBI Taxonomy" id="160502"/>
    <lineage>
        <taxon>Eukaryota</taxon>
        <taxon>Fungi</taxon>
        <taxon>Fungi incertae sedis</taxon>
        <taxon>Mucoromycota</taxon>
        <taxon>Glomeromycotina</taxon>
        <taxon>Glomeromycetes</taxon>
        <taxon>Diversisporales</taxon>
        <taxon>Gigasporaceae</taxon>
        <taxon>Racocetra</taxon>
    </lineage>
</organism>
<name>A0ACA9SLP3_9GLOM</name>
<feature type="non-terminal residue" evidence="1">
    <location>
        <position position="47"/>
    </location>
</feature>
<gene>
    <name evidence="1" type="ORF">RPERSI_LOCUS32758</name>
</gene>
<protein>
    <submittedName>
        <fullName evidence="1">21598_t:CDS:1</fullName>
    </submittedName>
</protein>
<dbReference type="EMBL" id="CAJVQC010138372">
    <property type="protein sequence ID" value="CAG8843434.1"/>
    <property type="molecule type" value="Genomic_DNA"/>
</dbReference>
<sequence>MIDQPAVTEDILTDEGIIKMAIEALEKVIRYQEGLDVEKGFDENGLI</sequence>
<keyword evidence="2" id="KW-1185">Reference proteome</keyword>
<comment type="caution">
    <text evidence="1">The sequence shown here is derived from an EMBL/GenBank/DDBJ whole genome shotgun (WGS) entry which is preliminary data.</text>
</comment>
<evidence type="ECO:0000313" key="1">
    <source>
        <dbReference type="EMBL" id="CAG8843434.1"/>
    </source>
</evidence>